<evidence type="ECO:0000256" key="6">
    <source>
        <dbReference type="SAM" id="Phobius"/>
    </source>
</evidence>
<dbReference type="Gene3D" id="1.20.1250.20">
    <property type="entry name" value="MFS general substrate transporter like domains"/>
    <property type="match status" value="1"/>
</dbReference>
<dbReference type="Proteomes" id="UP001646157">
    <property type="component" value="Unassembled WGS sequence"/>
</dbReference>
<evidence type="ECO:0000313" key="9">
    <source>
        <dbReference type="Proteomes" id="UP001646157"/>
    </source>
</evidence>
<feature type="transmembrane region" description="Helical" evidence="6">
    <location>
        <begin position="318"/>
        <end position="335"/>
    </location>
</feature>
<evidence type="ECO:0000313" key="8">
    <source>
        <dbReference type="EMBL" id="MBM7587777.1"/>
    </source>
</evidence>
<dbReference type="RefSeq" id="WP_205174936.1">
    <property type="nucleotide sequence ID" value="NZ_JAFBDZ010000005.1"/>
</dbReference>
<dbReference type="InterPro" id="IPR011701">
    <property type="entry name" value="MFS"/>
</dbReference>
<comment type="subcellular location">
    <subcellularLocation>
        <location evidence="1">Cell membrane</location>
        <topology evidence="1">Multi-pass membrane protein</topology>
    </subcellularLocation>
</comment>
<keyword evidence="3 6" id="KW-0812">Transmembrane</keyword>
<evidence type="ECO:0000256" key="4">
    <source>
        <dbReference type="ARBA" id="ARBA00022989"/>
    </source>
</evidence>
<comment type="caution">
    <text evidence="8">The sequence shown here is derived from an EMBL/GenBank/DDBJ whole genome shotgun (WGS) entry which is preliminary data.</text>
</comment>
<feature type="transmembrane region" description="Helical" evidence="6">
    <location>
        <begin position="40"/>
        <end position="62"/>
    </location>
</feature>
<protein>
    <submittedName>
        <fullName evidence="8">MFS family permease</fullName>
    </submittedName>
</protein>
<dbReference type="PROSITE" id="PS50850">
    <property type="entry name" value="MFS"/>
    <property type="match status" value="1"/>
</dbReference>
<keyword evidence="4 6" id="KW-1133">Transmembrane helix</keyword>
<feature type="transmembrane region" description="Helical" evidence="6">
    <location>
        <begin position="7"/>
        <end position="28"/>
    </location>
</feature>
<feature type="transmembrane region" description="Helical" evidence="6">
    <location>
        <begin position="69"/>
        <end position="84"/>
    </location>
</feature>
<dbReference type="EMBL" id="JAFBDZ010000005">
    <property type="protein sequence ID" value="MBM7587777.1"/>
    <property type="molecule type" value="Genomic_DNA"/>
</dbReference>
<proteinExistence type="predicted"/>
<feature type="transmembrane region" description="Helical" evidence="6">
    <location>
        <begin position="383"/>
        <end position="401"/>
    </location>
</feature>
<evidence type="ECO:0000256" key="2">
    <source>
        <dbReference type="ARBA" id="ARBA00022448"/>
    </source>
</evidence>
<dbReference type="PANTHER" id="PTHR23530">
    <property type="entry name" value="TRANSPORT PROTEIN-RELATED"/>
    <property type="match status" value="1"/>
</dbReference>
<evidence type="ECO:0000256" key="3">
    <source>
        <dbReference type="ARBA" id="ARBA00022692"/>
    </source>
</evidence>
<dbReference type="InterPro" id="IPR053160">
    <property type="entry name" value="MFS_DHA3_Transporter"/>
</dbReference>
<keyword evidence="5 6" id="KW-0472">Membrane</keyword>
<sequence length="413" mass="45307">MRASRVYLIMMTTLTFANATMFTTYAVYYVNGLGFNPLELLLIGTALELTILVCETPTGVIADTRGRRISVLTGIFVIGLAFILEGSVPYIHLMFGSFTLFAGVMVAEVIRGVGETFISGAGVAWITDEIGDHLIGDLFLKSNQINQVMNLLGIVCSVILSSIALNLPYIIGGMIYLLLVIFLILKMKETNFKKQKSQPSVKHAIQTFRHGVRVIRGSTILLALIGAVLFAGAGSEGYDRLWEAHILTSFQLPEFLELSASVWIGLFSVLATVFSFAAATFARKVIDSSNGQRVVTVLSWLIAGKIIMLMVFALVEKFWFALGSFLVLSMIRTIYYPLYSTWLNQNIPSHSRATILSMVSQFDAFGQTIGGPVVGAIGTRFTIRSSLLAAGVFLLPVLVVYRRAIARKDRLTE</sequence>
<dbReference type="Pfam" id="PF07690">
    <property type="entry name" value="MFS_1"/>
    <property type="match status" value="1"/>
</dbReference>
<keyword evidence="9" id="KW-1185">Reference proteome</keyword>
<dbReference type="InterPro" id="IPR036259">
    <property type="entry name" value="MFS_trans_sf"/>
</dbReference>
<feature type="transmembrane region" description="Helical" evidence="6">
    <location>
        <begin position="355"/>
        <end position="377"/>
    </location>
</feature>
<feature type="transmembrane region" description="Helical" evidence="6">
    <location>
        <begin position="214"/>
        <end position="233"/>
    </location>
</feature>
<organism evidence="8 9">
    <name type="scientific">Rossellomorea pakistanensis</name>
    <dbReference type="NCBI Taxonomy" id="992288"/>
    <lineage>
        <taxon>Bacteria</taxon>
        <taxon>Bacillati</taxon>
        <taxon>Bacillota</taxon>
        <taxon>Bacilli</taxon>
        <taxon>Bacillales</taxon>
        <taxon>Bacillaceae</taxon>
        <taxon>Rossellomorea</taxon>
    </lineage>
</organism>
<evidence type="ECO:0000256" key="5">
    <source>
        <dbReference type="ARBA" id="ARBA00023136"/>
    </source>
</evidence>
<dbReference type="PANTHER" id="PTHR23530:SF1">
    <property type="entry name" value="PERMEASE, MAJOR FACILITATOR SUPERFAMILY-RELATED"/>
    <property type="match status" value="1"/>
</dbReference>
<name>A0ABS2NIS7_9BACI</name>
<feature type="domain" description="Major facilitator superfamily (MFS) profile" evidence="7">
    <location>
        <begin position="4"/>
        <end position="408"/>
    </location>
</feature>
<feature type="transmembrane region" description="Helical" evidence="6">
    <location>
        <begin position="294"/>
        <end position="312"/>
    </location>
</feature>
<reference evidence="8 9" key="1">
    <citation type="submission" date="2021-01" db="EMBL/GenBank/DDBJ databases">
        <title>Genomic Encyclopedia of Type Strains, Phase IV (KMG-IV): sequencing the most valuable type-strain genomes for metagenomic binning, comparative biology and taxonomic classification.</title>
        <authorList>
            <person name="Goeker M."/>
        </authorList>
    </citation>
    <scope>NUCLEOTIDE SEQUENCE [LARGE SCALE GENOMIC DNA]</scope>
    <source>
        <strain evidence="8 9">DSM 24834</strain>
    </source>
</reference>
<feature type="transmembrane region" description="Helical" evidence="6">
    <location>
        <begin position="260"/>
        <end position="282"/>
    </location>
</feature>
<dbReference type="SUPFAM" id="SSF103473">
    <property type="entry name" value="MFS general substrate transporter"/>
    <property type="match status" value="1"/>
</dbReference>
<evidence type="ECO:0000256" key="1">
    <source>
        <dbReference type="ARBA" id="ARBA00004651"/>
    </source>
</evidence>
<evidence type="ECO:0000259" key="7">
    <source>
        <dbReference type="PROSITE" id="PS50850"/>
    </source>
</evidence>
<feature type="transmembrane region" description="Helical" evidence="6">
    <location>
        <begin position="170"/>
        <end position="187"/>
    </location>
</feature>
<keyword evidence="2" id="KW-0813">Transport</keyword>
<accession>A0ABS2NIS7</accession>
<gene>
    <name evidence="8" type="ORF">JOC86_004351</name>
</gene>
<dbReference type="InterPro" id="IPR020846">
    <property type="entry name" value="MFS_dom"/>
</dbReference>